<dbReference type="InterPro" id="IPR036938">
    <property type="entry name" value="PAP2/HPO_sf"/>
</dbReference>
<dbReference type="PANTHER" id="PTHR14969:SF13">
    <property type="entry name" value="AT30094P"/>
    <property type="match status" value="1"/>
</dbReference>
<evidence type="ECO:0000313" key="5">
    <source>
        <dbReference type="EMBL" id="MCK7593392.1"/>
    </source>
</evidence>
<evidence type="ECO:0000256" key="1">
    <source>
        <dbReference type="ARBA" id="ARBA00012374"/>
    </source>
</evidence>
<evidence type="ECO:0000259" key="4">
    <source>
        <dbReference type="SMART" id="SM00014"/>
    </source>
</evidence>
<sequence>MAGLLMCCLAGSAEAAWRGPLMPYLPAMGAASDVPVNEPAPGAAEHPEVELPGSPRFFRQGGRLLWHLASTPARMDARDWRRAGLGVLAIAATVAVLDEPIRDAVDPTPGGHSLLHRADRLGERSTTHLLAAGFYGWGWWQEDERAKAVGVDAFVSAVIAGGLVTSKLKKAFGRARPFLDGDSGDFNAFGGDAQSRRAFPSGHSTEAFAVASVIASHYEDRPAVVWSAYGLAALTGLSRMRKDQHWASDVLAGSLIGYGIGKAVVRFNTAQREQAVALRWQGDAPALVVEARW</sequence>
<reference evidence="5" key="1">
    <citation type="submission" date="2022-04" db="EMBL/GenBank/DDBJ databases">
        <title>Lysobacter sp. CAU 1642 isolated from sea sand.</title>
        <authorList>
            <person name="Kim W."/>
        </authorList>
    </citation>
    <scope>NUCLEOTIDE SEQUENCE</scope>
    <source>
        <strain evidence="5">CAU 1642</strain>
    </source>
</reference>
<comment type="catalytic activity">
    <reaction evidence="3">
        <text>di-trans,octa-cis-undecaprenyl diphosphate + H2O = di-trans,octa-cis-undecaprenyl phosphate + phosphate + H(+)</text>
        <dbReference type="Rhea" id="RHEA:28094"/>
        <dbReference type="ChEBI" id="CHEBI:15377"/>
        <dbReference type="ChEBI" id="CHEBI:15378"/>
        <dbReference type="ChEBI" id="CHEBI:43474"/>
        <dbReference type="ChEBI" id="CHEBI:58405"/>
        <dbReference type="ChEBI" id="CHEBI:60392"/>
        <dbReference type="EC" id="3.6.1.27"/>
    </reaction>
</comment>
<dbReference type="Gene3D" id="1.20.144.10">
    <property type="entry name" value="Phosphatidic acid phosphatase type 2/haloperoxidase"/>
    <property type="match status" value="1"/>
</dbReference>
<feature type="domain" description="Phosphatidic acid phosphatase type 2/haloperoxidase" evidence="4">
    <location>
        <begin position="149"/>
        <end position="265"/>
    </location>
</feature>
<comment type="caution">
    <text evidence="5">The sequence shown here is derived from an EMBL/GenBank/DDBJ whole genome shotgun (WGS) entry which is preliminary data.</text>
</comment>
<dbReference type="EMBL" id="JALNMH010000004">
    <property type="protein sequence ID" value="MCK7593392.1"/>
    <property type="molecule type" value="Genomic_DNA"/>
</dbReference>
<evidence type="ECO:0000256" key="3">
    <source>
        <dbReference type="ARBA" id="ARBA00047594"/>
    </source>
</evidence>
<gene>
    <name evidence="5" type="ORF">M0G41_06895</name>
</gene>
<dbReference type="InterPro" id="IPR000326">
    <property type="entry name" value="PAP2/HPO"/>
</dbReference>
<keyword evidence="6" id="KW-1185">Reference proteome</keyword>
<accession>A0ABT0GFS6</accession>
<name>A0ABT0GFS6_9GAMM</name>
<dbReference type="SMART" id="SM00014">
    <property type="entry name" value="acidPPc"/>
    <property type="match status" value="1"/>
</dbReference>
<organism evidence="5 6">
    <name type="scientific">Pseudomarimonas salicorniae</name>
    <dbReference type="NCBI Taxonomy" id="2933270"/>
    <lineage>
        <taxon>Bacteria</taxon>
        <taxon>Pseudomonadati</taxon>
        <taxon>Pseudomonadota</taxon>
        <taxon>Gammaproteobacteria</taxon>
        <taxon>Lysobacterales</taxon>
        <taxon>Lysobacteraceae</taxon>
        <taxon>Pseudomarimonas</taxon>
    </lineage>
</organism>
<evidence type="ECO:0000313" key="6">
    <source>
        <dbReference type="Proteomes" id="UP001431449"/>
    </source>
</evidence>
<dbReference type="PANTHER" id="PTHR14969">
    <property type="entry name" value="SPHINGOSINE-1-PHOSPHATE PHOSPHOHYDROLASE"/>
    <property type="match status" value="1"/>
</dbReference>
<evidence type="ECO:0000256" key="2">
    <source>
        <dbReference type="ARBA" id="ARBA00032707"/>
    </source>
</evidence>
<protein>
    <recommendedName>
        <fullName evidence="1">undecaprenyl-diphosphate phosphatase</fullName>
        <ecNumber evidence="1">3.6.1.27</ecNumber>
    </recommendedName>
    <alternativeName>
        <fullName evidence="2">Undecaprenyl pyrophosphate phosphatase</fullName>
    </alternativeName>
</protein>
<proteinExistence type="predicted"/>
<dbReference type="Proteomes" id="UP001431449">
    <property type="component" value="Unassembled WGS sequence"/>
</dbReference>
<dbReference type="SUPFAM" id="SSF48317">
    <property type="entry name" value="Acid phosphatase/Vanadium-dependent haloperoxidase"/>
    <property type="match status" value="1"/>
</dbReference>
<dbReference type="EC" id="3.6.1.27" evidence="1"/>
<dbReference type="Pfam" id="PF01569">
    <property type="entry name" value="PAP2"/>
    <property type="match status" value="1"/>
</dbReference>